<feature type="region of interest" description="Disordered" evidence="1">
    <location>
        <begin position="152"/>
        <end position="178"/>
    </location>
</feature>
<reference evidence="3 4" key="1">
    <citation type="submission" date="2018-06" db="EMBL/GenBank/DDBJ databases">
        <authorList>
            <consortium name="Pathogen Informatics"/>
            <person name="Doyle S."/>
        </authorList>
    </citation>
    <scope>NUCLEOTIDE SEQUENCE [LARGE SCALE GENOMIC DNA]</scope>
    <source>
        <strain evidence="3 4">NCTC7295</strain>
    </source>
</reference>
<dbReference type="Proteomes" id="UP000254124">
    <property type="component" value="Unassembled WGS sequence"/>
</dbReference>
<dbReference type="InterPro" id="IPR006528">
    <property type="entry name" value="Phage_head_morphogenesis_dom"/>
</dbReference>
<evidence type="ECO:0000313" key="4">
    <source>
        <dbReference type="Proteomes" id="UP000254124"/>
    </source>
</evidence>
<accession>A0A379S4S7</accession>
<name>A0A379S4S7_SALER</name>
<evidence type="ECO:0000256" key="1">
    <source>
        <dbReference type="SAM" id="MobiDB-lite"/>
    </source>
</evidence>
<dbReference type="Pfam" id="PF04233">
    <property type="entry name" value="Phage_Mu_F"/>
    <property type="match status" value="1"/>
</dbReference>
<sequence length="205" mass="23087">MNTASTQLADSALDDFRLIIKAAADVDLAPGIKIPHESMADLIAVDIYDGDKKLLQQTTDWLTESMGRMENVSDEALQRGINVVQQGLREGRGVDFIANRLADEMEIPYRRARNVARNEIGNQAWNLEEANARIAGMNIYRWRGMLDERERKEHVEREGKAYTPTRPPRDGNPGQPNGCRCFPEWLFSASDVEEAEKEIAARNTG</sequence>
<evidence type="ECO:0000313" key="3">
    <source>
        <dbReference type="EMBL" id="SUG15209.1"/>
    </source>
</evidence>
<protein>
    <submittedName>
        <fullName evidence="3">Phage head morphogenesis protein, SPP1 gp7 family</fullName>
    </submittedName>
</protein>
<proteinExistence type="predicted"/>
<gene>
    <name evidence="3" type="primary">STY2038</name>
    <name evidence="3" type="ORF">NCTC7295_02869</name>
</gene>
<dbReference type="EMBL" id="UGWZ01000001">
    <property type="protein sequence ID" value="SUG15209.1"/>
    <property type="molecule type" value="Genomic_DNA"/>
</dbReference>
<dbReference type="NCBIfam" id="TIGR01641">
    <property type="entry name" value="phageSPP1_gp7"/>
    <property type="match status" value="1"/>
</dbReference>
<organism evidence="3 4">
    <name type="scientific">Salmonella enterica subsp. arizonae</name>
    <dbReference type="NCBI Taxonomy" id="59203"/>
    <lineage>
        <taxon>Bacteria</taxon>
        <taxon>Pseudomonadati</taxon>
        <taxon>Pseudomonadota</taxon>
        <taxon>Gammaproteobacteria</taxon>
        <taxon>Enterobacterales</taxon>
        <taxon>Enterobacteriaceae</taxon>
        <taxon>Salmonella</taxon>
    </lineage>
</organism>
<dbReference type="AlphaFoldDB" id="A0A379S4S7"/>
<evidence type="ECO:0000259" key="2">
    <source>
        <dbReference type="Pfam" id="PF04233"/>
    </source>
</evidence>
<feature type="domain" description="Phage head morphogenesis" evidence="2">
    <location>
        <begin position="82"/>
        <end position="181"/>
    </location>
</feature>